<dbReference type="Gene3D" id="3.40.50.300">
    <property type="entry name" value="P-loop containing nucleotide triphosphate hydrolases"/>
    <property type="match status" value="3"/>
</dbReference>
<accession>A0ABQ9F085</accession>
<dbReference type="Proteomes" id="UP001217089">
    <property type="component" value="Unassembled WGS sequence"/>
</dbReference>
<keyword evidence="4" id="KW-1185">Reference proteome</keyword>
<feature type="compositionally biased region" description="Basic and acidic residues" evidence="1">
    <location>
        <begin position="1520"/>
        <end position="1538"/>
    </location>
</feature>
<feature type="region of interest" description="Disordered" evidence="1">
    <location>
        <begin position="1364"/>
        <end position="1387"/>
    </location>
</feature>
<dbReference type="PANTHER" id="PTHR21610">
    <property type="entry name" value="VON WILLEBRAND FACTOR A DOMAIN-CONTAINING PROTEIN 8"/>
    <property type="match status" value="1"/>
</dbReference>
<gene>
    <name evidence="3" type="ORF">KUTeg_012689</name>
</gene>
<comment type="caution">
    <text evidence="3">The sequence shown here is derived from an EMBL/GenBank/DDBJ whole genome shotgun (WGS) entry which is preliminary data.</text>
</comment>
<name>A0ABQ9F085_TEGGR</name>
<dbReference type="InterPro" id="IPR039891">
    <property type="entry name" value="VWA8"/>
</dbReference>
<dbReference type="PANTHER" id="PTHR21610:SF9">
    <property type="entry name" value="VON WILLEBRAND FACTOR A DOMAIN-CONTAINING PROTEIN 8"/>
    <property type="match status" value="1"/>
</dbReference>
<dbReference type="PROSITE" id="PS50234">
    <property type="entry name" value="VWFA"/>
    <property type="match status" value="1"/>
</dbReference>
<dbReference type="SUPFAM" id="SSF52540">
    <property type="entry name" value="P-loop containing nucleoside triphosphate hydrolases"/>
    <property type="match status" value="3"/>
</dbReference>
<dbReference type="SMART" id="SM00327">
    <property type="entry name" value="VWA"/>
    <property type="match status" value="1"/>
</dbReference>
<dbReference type="EMBL" id="JARBDR010000640">
    <property type="protein sequence ID" value="KAJ8310824.1"/>
    <property type="molecule type" value="Genomic_DNA"/>
</dbReference>
<feature type="region of interest" description="Disordered" evidence="1">
    <location>
        <begin position="1520"/>
        <end position="1540"/>
    </location>
</feature>
<evidence type="ECO:0000313" key="4">
    <source>
        <dbReference type="Proteomes" id="UP001217089"/>
    </source>
</evidence>
<sequence>MIKFVRMSVDRSVCRLQVLSRILKDGKNASDSAVLSIRQCSSKSGPDQVSIGDITISLREAKAAELIPVRYLPDNPPQSVLRHLRWIMQKDALGQDVFLIGSPGPLRRELAMMYMQLTKREGEYVSLSRDTTETDLKQRREIRSGTAYYIDQCAVRAALEGRILVLEGIEKAERNVLPILNNLLENREMQLDDGRFLVAADRYDKLLQDHSKEELDALKLVRVDERFRVIALGHPVPRYRGNPLDPPLRSRFQSRDVSLPPFKEQVEELQEMFRTVPSHKLSQMLSFANAMLTTESTSIGLPDFPIGNIKDALKILNEVPYVPLHSLVNRLYPYEVMLGKEGQNAVIGMLSKFELLDMKNNKELKISSAKRSDDGMAKVSLSEGVQCAVPAGVLPLDTNVPTDLFVATSYHNSFMAELLQSHLVRDMCIIGPRGCGKSAMIQHFAAILGYHIEPIMLYQDMTSRDLLQQRITLPNGDTTWRLSPLVTAAIEGSLAILDGVHRINQGSFAVLHRLIHDRELQLFDGSRLLRQDRYDDIKHQTGLSDTELGDRKIYPIHPSFRIVALAEPPLPGSSTQQWLTPELLTMFLFHNLRPLSQAEEKLVITTVVKDCPDITKLLKFVHQLRSSKDTAMTSISSSLSTRQLIRIAKRMAEFPSKDLYSIVQKACLGRFLPRLPKISLDQMLERGDINPVKKLDATGQEQKDHAITCEVKNGQVRIGETTVPVYNPENRTKVPDVLFYENPQHLNVMEDMLKDFTLGEHLLLVGNQGVGKNKIVDRFLYLLNRPREYIQLHRDTTVQTLTLQPTVKDGVIMFEDSPLVRAVKEGHVLVVDEADKAPTHVTCILKTLVESGEMHLADGRRIVSINSGIKPSENVIVEHPDFRMIVLANRPGFPFLGNDFFGAMGDIFSCHAIDNPDKESEMSMLRRYGPNVPESTLSKLVDAFGELRNMADQGLIAYPYSTREVVNIVKHLEKYPTEGLTAVVKNVFDFDAYSKEVKETIIQTMQKHGIPFGSTEAVVNLSKVFPIPKFDLKGTWKITHQDGRKKTSLLQLPVTTYDIDVKGPVEIATQQLVLERHETRSSVFTEQEAYWTLPMHQTNIVADVAVTKATNRTPGKENVDIIHVATANPVSVYSLNPKFSTLSYLDLYDIFPSTSGTYRPRVKIAALAPPLDHSLLLHEEITNIVLLVNFESGEVSRLQSPALPETAPDKRRFPATMIQKSNPYRMCPSTLPDARGSLIFYEQNGDLLVALTGAFAHSLQLPCKIKQVNQADINQWIVSETDSEKKFLVRMNEDNSFTLHSIDETNIISAVSEIASLPLSNNLLKKTINKEISSPNRIMVTPDSYATVLVGFPDLETSEVYSAPRDPLKESTSDDGDQRFGFVGKPTHKPRTSITCLPESGQIIRALPTWQVPEKVYPGGKRPRNLSGYLEVTDAPNQNLRYVPVPEAERSSPYTSWMYSISDSNIFMAPMSNDGLVTVDVGGCVRLWETSILSLERSLGEWKNMIGYEDGKPLQVTYDRKSGRKADGPKHGKVDPNNEPHVGGNTWAGGTGGSNTAGLGGFGGPYRLDSGQPKVYQVPQSEKDSVPEEVRQAAREMAQKAFKNRLNEINMSEYDAEVYNGFAEHVRSQVKSLRVVLDSLQAKGKERQWLKNQAYGDLDDTKLIEGITGEKSIYKRRGEKEPELGTPQEKPKRIRLLVDVSGSMYRFNGYDGRLEREMEATLMMMEALENYEEKFQYDILGHSGEDHKVELVKKDKLPKNNKDRLIVLQTMHAHSQFCLSGDNTLPATRHAIDSLATEDADEHFVIILSDANFDRYGISPRKFGEILKSNDKVNAYAIFIGSLEDQAVQLIKQLPMGHAFVCLDTKNLPQILQQIFTSTMLQSR</sequence>
<evidence type="ECO:0000259" key="2">
    <source>
        <dbReference type="PROSITE" id="PS50234"/>
    </source>
</evidence>
<evidence type="ECO:0000256" key="1">
    <source>
        <dbReference type="SAM" id="MobiDB-lite"/>
    </source>
</evidence>
<feature type="domain" description="VWFA" evidence="2">
    <location>
        <begin position="1693"/>
        <end position="1875"/>
    </location>
</feature>
<dbReference type="SMART" id="SM00382">
    <property type="entry name" value="AAA"/>
    <property type="match status" value="2"/>
</dbReference>
<reference evidence="3 4" key="1">
    <citation type="submission" date="2022-12" db="EMBL/GenBank/DDBJ databases">
        <title>Chromosome-level genome of Tegillarca granosa.</title>
        <authorList>
            <person name="Kim J."/>
        </authorList>
    </citation>
    <scope>NUCLEOTIDE SEQUENCE [LARGE SCALE GENOMIC DNA]</scope>
    <source>
        <strain evidence="3">Teg-2019</strain>
        <tissue evidence="3">Adductor muscle</tissue>
    </source>
</reference>
<organism evidence="3 4">
    <name type="scientific">Tegillarca granosa</name>
    <name type="common">Malaysian cockle</name>
    <name type="synonym">Anadara granosa</name>
    <dbReference type="NCBI Taxonomy" id="220873"/>
    <lineage>
        <taxon>Eukaryota</taxon>
        <taxon>Metazoa</taxon>
        <taxon>Spiralia</taxon>
        <taxon>Lophotrochozoa</taxon>
        <taxon>Mollusca</taxon>
        <taxon>Bivalvia</taxon>
        <taxon>Autobranchia</taxon>
        <taxon>Pteriomorphia</taxon>
        <taxon>Arcoida</taxon>
        <taxon>Arcoidea</taxon>
        <taxon>Arcidae</taxon>
        <taxon>Tegillarca</taxon>
    </lineage>
</organism>
<evidence type="ECO:0000313" key="3">
    <source>
        <dbReference type="EMBL" id="KAJ8310824.1"/>
    </source>
</evidence>
<dbReference type="InterPro" id="IPR011704">
    <property type="entry name" value="ATPase_dyneun-rel_AAA"/>
</dbReference>
<proteinExistence type="predicted"/>
<dbReference type="InterPro" id="IPR002035">
    <property type="entry name" value="VWF_A"/>
</dbReference>
<dbReference type="InterPro" id="IPR036465">
    <property type="entry name" value="vWFA_dom_sf"/>
</dbReference>
<dbReference type="Gene3D" id="3.40.50.410">
    <property type="entry name" value="von Willebrand factor, type A domain"/>
    <property type="match status" value="1"/>
</dbReference>
<feature type="compositionally biased region" description="Basic and acidic residues" evidence="1">
    <location>
        <begin position="1366"/>
        <end position="1378"/>
    </location>
</feature>
<protein>
    <recommendedName>
        <fullName evidence="2">VWFA domain-containing protein</fullName>
    </recommendedName>
</protein>
<dbReference type="InterPro" id="IPR027417">
    <property type="entry name" value="P-loop_NTPase"/>
</dbReference>
<dbReference type="InterPro" id="IPR003593">
    <property type="entry name" value="AAA+_ATPase"/>
</dbReference>
<dbReference type="SUPFAM" id="SSF53300">
    <property type="entry name" value="vWA-like"/>
    <property type="match status" value="1"/>
</dbReference>
<dbReference type="Pfam" id="PF07728">
    <property type="entry name" value="AAA_5"/>
    <property type="match status" value="3"/>
</dbReference>